<sequence>MPKRRPEIELYSHGIYEPWNRTSKNLPKLRQITTQIPVEQDIEFGYVLKLKKAKGSILTFVIHHPPFLNDAGEPAPPFEGEETVPANDWSFFLGDTVWPPYEDKAGTWELITWLDGKEIARKQFELFLA</sequence>
<comment type="caution">
    <text evidence="2">The sequence shown here is derived from an EMBL/GenBank/DDBJ whole genome shotgun (WGS) entry which is preliminary data.</text>
</comment>
<keyword evidence="3" id="KW-1185">Reference proteome</keyword>
<proteinExistence type="predicted"/>
<evidence type="ECO:0000313" key="2">
    <source>
        <dbReference type="EMBL" id="GAO29974.1"/>
    </source>
</evidence>
<dbReference type="Pfam" id="PF12975">
    <property type="entry name" value="DUF3859"/>
    <property type="match status" value="1"/>
</dbReference>
<dbReference type="STRING" id="1236989.JCM15548_12214"/>
<dbReference type="EMBL" id="BAZW01000016">
    <property type="protein sequence ID" value="GAO29974.1"/>
    <property type="molecule type" value="Genomic_DNA"/>
</dbReference>
<dbReference type="Proteomes" id="UP000032900">
    <property type="component" value="Unassembled WGS sequence"/>
</dbReference>
<name>A0A0E9LXK5_9BACT</name>
<dbReference type="OrthoDB" id="9789349at2"/>
<dbReference type="Gene3D" id="2.60.40.2390">
    <property type="match status" value="1"/>
</dbReference>
<organism evidence="2 3">
    <name type="scientific">Geofilum rubicundum JCM 15548</name>
    <dbReference type="NCBI Taxonomy" id="1236989"/>
    <lineage>
        <taxon>Bacteria</taxon>
        <taxon>Pseudomonadati</taxon>
        <taxon>Bacteroidota</taxon>
        <taxon>Bacteroidia</taxon>
        <taxon>Marinilabiliales</taxon>
        <taxon>Marinilabiliaceae</taxon>
        <taxon>Geofilum</taxon>
    </lineage>
</organism>
<evidence type="ECO:0000259" key="1">
    <source>
        <dbReference type="Pfam" id="PF12975"/>
    </source>
</evidence>
<dbReference type="InterPro" id="IPR024331">
    <property type="entry name" value="DUF3859"/>
</dbReference>
<gene>
    <name evidence="2" type="ORF">JCM15548_12214</name>
</gene>
<protein>
    <recommendedName>
        <fullName evidence="1">DUF3859 domain-containing protein</fullName>
    </recommendedName>
</protein>
<reference evidence="2 3" key="1">
    <citation type="journal article" date="2015" name="Microbes Environ.">
        <title>Distribution and evolution of nitrogen fixation genes in the phylum bacteroidetes.</title>
        <authorList>
            <person name="Inoue J."/>
            <person name="Oshima K."/>
            <person name="Suda W."/>
            <person name="Sakamoto M."/>
            <person name="Iino T."/>
            <person name="Noda S."/>
            <person name="Hongoh Y."/>
            <person name="Hattori M."/>
            <person name="Ohkuma M."/>
        </authorList>
    </citation>
    <scope>NUCLEOTIDE SEQUENCE [LARGE SCALE GENOMIC DNA]</scope>
    <source>
        <strain evidence="2">JCM 15548</strain>
    </source>
</reference>
<feature type="domain" description="DUF3859" evidence="1">
    <location>
        <begin position="5"/>
        <end position="125"/>
    </location>
</feature>
<accession>A0A0E9LXK5</accession>
<dbReference type="AlphaFoldDB" id="A0A0E9LXK5"/>
<evidence type="ECO:0000313" key="3">
    <source>
        <dbReference type="Proteomes" id="UP000032900"/>
    </source>
</evidence>
<dbReference type="RefSeq" id="WP_062124654.1">
    <property type="nucleotide sequence ID" value="NZ_BAZW01000016.1"/>
</dbReference>